<feature type="domain" description="HD" evidence="1">
    <location>
        <begin position="32"/>
        <end position="129"/>
    </location>
</feature>
<dbReference type="InterPro" id="IPR006674">
    <property type="entry name" value="HD_domain"/>
</dbReference>
<evidence type="ECO:0000313" key="3">
    <source>
        <dbReference type="Proteomes" id="UP000196355"/>
    </source>
</evidence>
<dbReference type="Proteomes" id="UP000196355">
    <property type="component" value="Unassembled WGS sequence"/>
</dbReference>
<dbReference type="RefSeq" id="WP_087711864.1">
    <property type="nucleotide sequence ID" value="NZ_MVAG01000147.1"/>
</dbReference>
<dbReference type="Pfam" id="PF01966">
    <property type="entry name" value="HD"/>
    <property type="match status" value="1"/>
</dbReference>
<dbReference type="EMBL" id="MVAG01000147">
    <property type="protein sequence ID" value="OVE54803.1"/>
    <property type="molecule type" value="Genomic_DNA"/>
</dbReference>
<dbReference type="PANTHER" id="PTHR21174:SF0">
    <property type="entry name" value="HD PHOSPHOHYDROLASE FAMILY PROTEIN-RELATED"/>
    <property type="match status" value="1"/>
</dbReference>
<dbReference type="Gene3D" id="1.10.3210.10">
    <property type="entry name" value="Hypothetical protein af1432"/>
    <property type="match status" value="1"/>
</dbReference>
<dbReference type="InterPro" id="IPR003607">
    <property type="entry name" value="HD/PDEase_dom"/>
</dbReference>
<evidence type="ECO:0000259" key="1">
    <source>
        <dbReference type="Pfam" id="PF01966"/>
    </source>
</evidence>
<dbReference type="SUPFAM" id="SSF109604">
    <property type="entry name" value="HD-domain/PDEase-like"/>
    <property type="match status" value="1"/>
</dbReference>
<evidence type="ECO:0000313" key="2">
    <source>
        <dbReference type="EMBL" id="OVE54803.1"/>
    </source>
</evidence>
<accession>A0A202BTH7</accession>
<reference evidence="3" key="1">
    <citation type="submission" date="2017-02" db="EMBL/GenBank/DDBJ databases">
        <authorList>
            <person name="Tetz G."/>
            <person name="Tetz V."/>
        </authorList>
    </citation>
    <scope>NUCLEOTIDE SEQUENCE [LARGE SCALE GENOMIC DNA]</scope>
    <source>
        <strain evidence="3">VT16-26</strain>
    </source>
</reference>
<dbReference type="CDD" id="cd00077">
    <property type="entry name" value="HDc"/>
    <property type="match status" value="1"/>
</dbReference>
<protein>
    <recommendedName>
        <fullName evidence="1">HD domain-containing protein</fullName>
    </recommendedName>
</protein>
<dbReference type="PANTHER" id="PTHR21174">
    <property type="match status" value="1"/>
</dbReference>
<keyword evidence="3" id="KW-1185">Reference proteome</keyword>
<name>A0A202BTH7_9FLAO</name>
<dbReference type="InterPro" id="IPR009218">
    <property type="entry name" value="HD_phosphohydro"/>
</dbReference>
<gene>
    <name evidence="2" type="ORF">B0E34_18490</name>
</gene>
<comment type="caution">
    <text evidence="2">The sequence shown here is derived from an EMBL/GenBank/DDBJ whole genome shotgun (WGS) entry which is preliminary data.</text>
</comment>
<organism evidence="2 3">
    <name type="scientific">Chryseobacterium mucoviscidosis</name>
    <dbReference type="NCBI Taxonomy" id="1945581"/>
    <lineage>
        <taxon>Bacteria</taxon>
        <taxon>Pseudomonadati</taxon>
        <taxon>Bacteroidota</taxon>
        <taxon>Flavobacteriia</taxon>
        <taxon>Flavobacteriales</taxon>
        <taxon>Weeksellaceae</taxon>
        <taxon>Chryseobacterium group</taxon>
        <taxon>Chryseobacterium</taxon>
    </lineage>
</organism>
<dbReference type="AlphaFoldDB" id="A0A202BTH7"/>
<sequence length="198" mass="23007">MTNGDFIDIVRDYVLEILSGKLPNDMGFHTVMHTQEVVKAAIEIAGECHFTPKQLEVVTLAAWFHDCGYTTTYTNHEDSSKTIAADFLNRNNYPTEDIEQVLACIEATRVPQYPKSPEEGVLADADMYHFTKPDYPKYEQRLRKEFAIYFGKTYTDMEWAEINYTLLKSHSYYTEYGKNVLQKFKEVNIERLETTLTK</sequence>
<proteinExistence type="predicted"/>